<name>A0AAN6GST4_9BASI</name>
<proteinExistence type="inferred from homology"/>
<dbReference type="PANTHER" id="PTHR44169:SF6">
    <property type="entry name" value="NADPH-DEPENDENT 1-ACYLDIHYDROXYACETONE PHOSPHATE REDUCTASE"/>
    <property type="match status" value="1"/>
</dbReference>
<keyword evidence="3 6" id="KW-0560">Oxidoreductase</keyword>
<evidence type="ECO:0000313" key="7">
    <source>
        <dbReference type="Proteomes" id="UP001176517"/>
    </source>
</evidence>
<evidence type="ECO:0000256" key="5">
    <source>
        <dbReference type="SAM" id="Phobius"/>
    </source>
</evidence>
<keyword evidence="5" id="KW-0472">Membrane</keyword>
<comment type="similarity">
    <text evidence="1 4">Belongs to the short-chain dehydrogenases/reductases (SDR) family.</text>
</comment>
<feature type="transmembrane region" description="Helical" evidence="5">
    <location>
        <begin position="252"/>
        <end position="272"/>
    </location>
</feature>
<dbReference type="PRINTS" id="PR00080">
    <property type="entry name" value="SDRFAMILY"/>
</dbReference>
<evidence type="ECO:0000256" key="1">
    <source>
        <dbReference type="ARBA" id="ARBA00006484"/>
    </source>
</evidence>
<dbReference type="EMBL" id="JAPDMZ010000019">
    <property type="protein sequence ID" value="KAK0556135.1"/>
    <property type="molecule type" value="Genomic_DNA"/>
</dbReference>
<dbReference type="GO" id="GO:0004806">
    <property type="term" value="F:triacylglycerol lipase activity"/>
    <property type="evidence" value="ECO:0007669"/>
    <property type="project" value="TreeGrafter"/>
</dbReference>
<dbReference type="GO" id="GO:0005811">
    <property type="term" value="C:lipid droplet"/>
    <property type="evidence" value="ECO:0007669"/>
    <property type="project" value="TreeGrafter"/>
</dbReference>
<dbReference type="InterPro" id="IPR036291">
    <property type="entry name" value="NAD(P)-bd_dom_sf"/>
</dbReference>
<dbReference type="Pfam" id="PF00106">
    <property type="entry name" value="adh_short"/>
    <property type="match status" value="1"/>
</dbReference>
<dbReference type="PROSITE" id="PS00061">
    <property type="entry name" value="ADH_SHORT"/>
    <property type="match status" value="1"/>
</dbReference>
<dbReference type="InterPro" id="IPR002347">
    <property type="entry name" value="SDR_fam"/>
</dbReference>
<keyword evidence="5" id="KW-0812">Transmembrane</keyword>
<dbReference type="GO" id="GO:0005783">
    <property type="term" value="C:endoplasmic reticulum"/>
    <property type="evidence" value="ECO:0007669"/>
    <property type="project" value="TreeGrafter"/>
</dbReference>
<sequence>MAGAIVDNRKVVLITGTSSGIGRGFVEELSKSPKAQKQYQVFASARNIDKLAFYPPHVERVALDVTDEDSVQAAIDSVIRQAGRIDVLINNAGASNTIGAAIEVPLSNYRACFEANFFGLIRVTQAVAPHMIRQGSGTIINIGSTVGLTATPWAAGYSASKAAVHSWSDALRVELAPFNVKVVVVAPGAIKSAFGETATSSATVPSAESPYYPAQEVIKARAMFSQGSYATPTAVFAKHVLKNALVKKPRAYIVYGAKSFGAFLAWYLPAWVTDAMKTRMFSLGILYRARRALQKQNRA</sequence>
<accession>A0AAN6GST4</accession>
<dbReference type="AlphaFoldDB" id="A0AAN6GST4"/>
<keyword evidence="7" id="KW-1185">Reference proteome</keyword>
<comment type="caution">
    <text evidence="6">The sequence shown here is derived from an EMBL/GenBank/DDBJ whole genome shotgun (WGS) entry which is preliminary data.</text>
</comment>
<dbReference type="PRINTS" id="PR00081">
    <property type="entry name" value="GDHRDH"/>
</dbReference>
<dbReference type="GO" id="GO:0006654">
    <property type="term" value="P:phosphatidic acid biosynthetic process"/>
    <property type="evidence" value="ECO:0007669"/>
    <property type="project" value="TreeGrafter"/>
</dbReference>
<keyword evidence="5" id="KW-1133">Transmembrane helix</keyword>
<dbReference type="SUPFAM" id="SSF51735">
    <property type="entry name" value="NAD(P)-binding Rossmann-fold domains"/>
    <property type="match status" value="1"/>
</dbReference>
<dbReference type="Proteomes" id="UP001176517">
    <property type="component" value="Unassembled WGS sequence"/>
</dbReference>
<dbReference type="PANTHER" id="PTHR44169">
    <property type="entry name" value="NADPH-DEPENDENT 1-ACYLDIHYDROXYACETONE PHOSPHATE REDUCTASE"/>
    <property type="match status" value="1"/>
</dbReference>
<organism evidence="6 7">
    <name type="scientific">Tilletia horrida</name>
    <dbReference type="NCBI Taxonomy" id="155126"/>
    <lineage>
        <taxon>Eukaryota</taxon>
        <taxon>Fungi</taxon>
        <taxon>Dikarya</taxon>
        <taxon>Basidiomycota</taxon>
        <taxon>Ustilaginomycotina</taxon>
        <taxon>Exobasidiomycetes</taxon>
        <taxon>Tilletiales</taxon>
        <taxon>Tilletiaceae</taxon>
        <taxon>Tilletia</taxon>
    </lineage>
</organism>
<evidence type="ECO:0000256" key="3">
    <source>
        <dbReference type="ARBA" id="ARBA00023002"/>
    </source>
</evidence>
<evidence type="ECO:0000313" key="6">
    <source>
        <dbReference type="EMBL" id="KAK0556135.1"/>
    </source>
</evidence>
<gene>
    <name evidence="6" type="primary">AYR1</name>
    <name evidence="6" type="ORF">OC846_001354</name>
</gene>
<protein>
    <submittedName>
        <fullName evidence="6">NADPH-dependent 1-acyl dihydroxyacetone phosphate reductase</fullName>
        <ecNumber evidence="6">1.1.1.101</ecNumber>
    </submittedName>
</protein>
<dbReference type="GO" id="GO:0000140">
    <property type="term" value="F:acylglycerone-phosphate reductase (NADP+) activity"/>
    <property type="evidence" value="ECO:0007669"/>
    <property type="project" value="UniProtKB-EC"/>
</dbReference>
<keyword evidence="2" id="KW-0521">NADP</keyword>
<evidence type="ECO:0000256" key="4">
    <source>
        <dbReference type="RuleBase" id="RU000363"/>
    </source>
</evidence>
<dbReference type="InterPro" id="IPR020904">
    <property type="entry name" value="Sc_DH/Rdtase_CS"/>
</dbReference>
<dbReference type="Gene3D" id="3.40.50.720">
    <property type="entry name" value="NAD(P)-binding Rossmann-like Domain"/>
    <property type="match status" value="1"/>
</dbReference>
<dbReference type="GO" id="GO:0019433">
    <property type="term" value="P:triglyceride catabolic process"/>
    <property type="evidence" value="ECO:0007669"/>
    <property type="project" value="TreeGrafter"/>
</dbReference>
<dbReference type="CDD" id="cd05374">
    <property type="entry name" value="17beta-HSD-like_SDR_c"/>
    <property type="match status" value="1"/>
</dbReference>
<evidence type="ECO:0000256" key="2">
    <source>
        <dbReference type="ARBA" id="ARBA00022857"/>
    </source>
</evidence>
<reference evidence="6" key="1">
    <citation type="journal article" date="2023" name="PhytoFront">
        <title>Draft Genome Resources of Seven Strains of Tilletia horrida, Causal Agent of Kernel Smut of Rice.</title>
        <authorList>
            <person name="Khanal S."/>
            <person name="Antony Babu S."/>
            <person name="Zhou X.G."/>
        </authorList>
    </citation>
    <scope>NUCLEOTIDE SEQUENCE</scope>
    <source>
        <strain evidence="6">TX6</strain>
    </source>
</reference>
<dbReference type="EC" id="1.1.1.101" evidence="6"/>